<name>A0A0A9AA81_ARUDO</name>
<protein>
    <submittedName>
        <fullName evidence="1">Uncharacterized protein</fullName>
    </submittedName>
</protein>
<accession>A0A0A9AA81</accession>
<proteinExistence type="predicted"/>
<dbReference type="AlphaFoldDB" id="A0A0A9AA81"/>
<reference evidence="1" key="1">
    <citation type="submission" date="2014-09" db="EMBL/GenBank/DDBJ databases">
        <authorList>
            <person name="Magalhaes I.L.F."/>
            <person name="Oliveira U."/>
            <person name="Santos F.R."/>
            <person name="Vidigal T.H.D.A."/>
            <person name="Brescovit A.D."/>
            <person name="Santos A.J."/>
        </authorList>
    </citation>
    <scope>NUCLEOTIDE SEQUENCE</scope>
    <source>
        <tissue evidence="1">Shoot tissue taken approximately 20 cm above the soil surface</tissue>
    </source>
</reference>
<dbReference type="EMBL" id="GBRH01249336">
    <property type="protein sequence ID" value="JAD48559.1"/>
    <property type="molecule type" value="Transcribed_RNA"/>
</dbReference>
<sequence length="31" mass="3347">MNPLSGLTVPLPELGPAVRRAISQSKFHDQS</sequence>
<reference evidence="1" key="2">
    <citation type="journal article" date="2015" name="Data Brief">
        <title>Shoot transcriptome of the giant reed, Arundo donax.</title>
        <authorList>
            <person name="Barrero R.A."/>
            <person name="Guerrero F.D."/>
            <person name="Moolhuijzen P."/>
            <person name="Goolsby J.A."/>
            <person name="Tidwell J."/>
            <person name="Bellgard S.E."/>
            <person name="Bellgard M.I."/>
        </authorList>
    </citation>
    <scope>NUCLEOTIDE SEQUENCE</scope>
    <source>
        <tissue evidence="1">Shoot tissue taken approximately 20 cm above the soil surface</tissue>
    </source>
</reference>
<organism evidence="1">
    <name type="scientific">Arundo donax</name>
    <name type="common">Giant reed</name>
    <name type="synonym">Donax arundinaceus</name>
    <dbReference type="NCBI Taxonomy" id="35708"/>
    <lineage>
        <taxon>Eukaryota</taxon>
        <taxon>Viridiplantae</taxon>
        <taxon>Streptophyta</taxon>
        <taxon>Embryophyta</taxon>
        <taxon>Tracheophyta</taxon>
        <taxon>Spermatophyta</taxon>
        <taxon>Magnoliopsida</taxon>
        <taxon>Liliopsida</taxon>
        <taxon>Poales</taxon>
        <taxon>Poaceae</taxon>
        <taxon>PACMAD clade</taxon>
        <taxon>Arundinoideae</taxon>
        <taxon>Arundineae</taxon>
        <taxon>Arundo</taxon>
    </lineage>
</organism>
<evidence type="ECO:0000313" key="1">
    <source>
        <dbReference type="EMBL" id="JAD48559.1"/>
    </source>
</evidence>